<dbReference type="Proteomes" id="UP000427906">
    <property type="component" value="Chromosome"/>
</dbReference>
<name>A0A5K7YSX9_9BACT</name>
<keyword evidence="4" id="KW-1185">Reference proteome</keyword>
<dbReference type="PRINTS" id="PR01438">
    <property type="entry name" value="UNVRSLSTRESS"/>
</dbReference>
<accession>A0A5K7YSX9</accession>
<proteinExistence type="inferred from homology"/>
<dbReference type="Pfam" id="PF00582">
    <property type="entry name" value="Usp"/>
    <property type="match status" value="1"/>
</dbReference>
<dbReference type="EMBL" id="AP021874">
    <property type="protein sequence ID" value="BBO67747.1"/>
    <property type="molecule type" value="Genomic_DNA"/>
</dbReference>
<protein>
    <submittedName>
        <fullName evidence="3">Universal stress protein</fullName>
    </submittedName>
</protein>
<sequence length="130" mass="13953">MKILVGYDGSNSAKDALALAKKHATAFNAEVIIVSSLTGGNVTHAVEVEHANEDLEYAEKIFKADGIPCATKLLVRGMTPGEDIVEYAKEKAIDEIIIGIKRRSKVGKLLFGSNAQYVIIKAPCPVVTIK</sequence>
<dbReference type="AlphaFoldDB" id="A0A5K7YSX9"/>
<dbReference type="SUPFAM" id="SSF52402">
    <property type="entry name" value="Adenine nucleotide alpha hydrolases-like"/>
    <property type="match status" value="1"/>
</dbReference>
<dbReference type="CDD" id="cd00293">
    <property type="entry name" value="USP-like"/>
    <property type="match status" value="1"/>
</dbReference>
<dbReference type="PANTHER" id="PTHR46268:SF6">
    <property type="entry name" value="UNIVERSAL STRESS PROTEIN UP12"/>
    <property type="match status" value="1"/>
</dbReference>
<dbReference type="RefSeq" id="WP_155315973.1">
    <property type="nucleotide sequence ID" value="NZ_AP021874.1"/>
</dbReference>
<gene>
    <name evidence="3" type="ORF">DSCA_16770</name>
</gene>
<dbReference type="InterPro" id="IPR006015">
    <property type="entry name" value="Universal_stress_UspA"/>
</dbReference>
<dbReference type="InterPro" id="IPR006016">
    <property type="entry name" value="UspA"/>
</dbReference>
<dbReference type="OrthoDB" id="5419113at2"/>
<dbReference type="InterPro" id="IPR014729">
    <property type="entry name" value="Rossmann-like_a/b/a_fold"/>
</dbReference>
<evidence type="ECO:0000256" key="1">
    <source>
        <dbReference type="ARBA" id="ARBA00008791"/>
    </source>
</evidence>
<evidence type="ECO:0000313" key="3">
    <source>
        <dbReference type="EMBL" id="BBO67747.1"/>
    </source>
</evidence>
<dbReference type="PANTHER" id="PTHR46268">
    <property type="entry name" value="STRESS RESPONSE PROTEIN NHAX"/>
    <property type="match status" value="1"/>
</dbReference>
<evidence type="ECO:0000313" key="4">
    <source>
        <dbReference type="Proteomes" id="UP000427906"/>
    </source>
</evidence>
<feature type="domain" description="UspA" evidence="2">
    <location>
        <begin position="2"/>
        <end position="130"/>
    </location>
</feature>
<dbReference type="KEGG" id="dalk:DSCA_16770"/>
<dbReference type="Gene3D" id="3.40.50.620">
    <property type="entry name" value="HUPs"/>
    <property type="match status" value="1"/>
</dbReference>
<reference evidence="3 4" key="1">
    <citation type="submission" date="2019-11" db="EMBL/GenBank/DDBJ databases">
        <title>Comparative genomics of hydrocarbon-degrading Desulfosarcina strains.</title>
        <authorList>
            <person name="Watanabe M."/>
            <person name="Kojima H."/>
            <person name="Fukui M."/>
        </authorList>
    </citation>
    <scope>NUCLEOTIDE SEQUENCE [LARGE SCALE GENOMIC DNA]</scope>
    <source>
        <strain evidence="3 4">PL12</strain>
    </source>
</reference>
<organism evidence="3 4">
    <name type="scientific">Desulfosarcina alkanivorans</name>
    <dbReference type="NCBI Taxonomy" id="571177"/>
    <lineage>
        <taxon>Bacteria</taxon>
        <taxon>Pseudomonadati</taxon>
        <taxon>Thermodesulfobacteriota</taxon>
        <taxon>Desulfobacteria</taxon>
        <taxon>Desulfobacterales</taxon>
        <taxon>Desulfosarcinaceae</taxon>
        <taxon>Desulfosarcina</taxon>
    </lineage>
</organism>
<evidence type="ECO:0000259" key="2">
    <source>
        <dbReference type="Pfam" id="PF00582"/>
    </source>
</evidence>
<comment type="similarity">
    <text evidence="1">Belongs to the universal stress protein A family.</text>
</comment>